<evidence type="ECO:0000256" key="1">
    <source>
        <dbReference type="SAM" id="MobiDB-lite"/>
    </source>
</evidence>
<keyword evidence="3" id="KW-1185">Reference proteome</keyword>
<name>B0DGY4_LACBS</name>
<dbReference type="RefSeq" id="XP_001883214.1">
    <property type="nucleotide sequence ID" value="XM_001883179.1"/>
</dbReference>
<evidence type="ECO:0000313" key="3">
    <source>
        <dbReference type="Proteomes" id="UP000001194"/>
    </source>
</evidence>
<sequence length="304" mass="33226">MNGFVPRHSQSANLTSLDGRGEGPASATGPRYRMSDELLTLTFSIDLPTVYYRPYQEDSTIESRSPAYSNDRFVGRILSKAVTPPHTASSLKSHLCDIEGFSGSENASLYLSLSSQMILDNASRLALMNRYGPGSSEKEPMVLLIKNVEKWSTGARQTPAGLPENPLANNINYVYYCYYNKKGETTSKTSFDEDDPALGRINSLSVAPPFNVSSLKARLGKAEGIGAKNLQLFEDLSADSPMSDLDGIALLTDQSPSSTADEPMAFVCLNSVDSLPESKPQEVKTRIKLRTTDMFGDSFNIYKS</sequence>
<dbReference type="KEGG" id="lbc:LACBIDRAFT_329067"/>
<dbReference type="HOGENOM" id="CLU_033651_1_0_1"/>
<dbReference type="Proteomes" id="UP000001194">
    <property type="component" value="Unassembled WGS sequence"/>
</dbReference>
<dbReference type="OrthoDB" id="3021143at2759"/>
<feature type="region of interest" description="Disordered" evidence="1">
    <location>
        <begin position="1"/>
        <end position="31"/>
    </location>
</feature>
<dbReference type="InParanoid" id="B0DGY4"/>
<gene>
    <name evidence="2" type="ORF">LACBIDRAFT_329067</name>
</gene>
<evidence type="ECO:0000313" key="2">
    <source>
        <dbReference type="EMBL" id="EDR06353.1"/>
    </source>
</evidence>
<dbReference type="EMBL" id="DS547109">
    <property type="protein sequence ID" value="EDR06353.1"/>
    <property type="molecule type" value="Genomic_DNA"/>
</dbReference>
<proteinExistence type="predicted"/>
<protein>
    <submittedName>
        <fullName evidence="2">Predicted protein</fullName>
    </submittedName>
</protein>
<dbReference type="AlphaFoldDB" id="B0DGY4"/>
<accession>B0DGY4</accession>
<dbReference type="GeneID" id="6078651"/>
<organism evidence="3">
    <name type="scientific">Laccaria bicolor (strain S238N-H82 / ATCC MYA-4686)</name>
    <name type="common">Bicoloured deceiver</name>
    <name type="synonym">Laccaria laccata var. bicolor</name>
    <dbReference type="NCBI Taxonomy" id="486041"/>
    <lineage>
        <taxon>Eukaryota</taxon>
        <taxon>Fungi</taxon>
        <taxon>Dikarya</taxon>
        <taxon>Basidiomycota</taxon>
        <taxon>Agaricomycotina</taxon>
        <taxon>Agaricomycetes</taxon>
        <taxon>Agaricomycetidae</taxon>
        <taxon>Agaricales</taxon>
        <taxon>Agaricineae</taxon>
        <taxon>Hydnangiaceae</taxon>
        <taxon>Laccaria</taxon>
    </lineage>
</organism>
<reference evidence="2 3" key="1">
    <citation type="journal article" date="2008" name="Nature">
        <title>The genome of Laccaria bicolor provides insights into mycorrhizal symbiosis.</title>
        <authorList>
            <person name="Martin F."/>
            <person name="Aerts A."/>
            <person name="Ahren D."/>
            <person name="Brun A."/>
            <person name="Danchin E.G.J."/>
            <person name="Duchaussoy F."/>
            <person name="Gibon J."/>
            <person name="Kohler A."/>
            <person name="Lindquist E."/>
            <person name="Pereda V."/>
            <person name="Salamov A."/>
            <person name="Shapiro H.J."/>
            <person name="Wuyts J."/>
            <person name="Blaudez D."/>
            <person name="Buee M."/>
            <person name="Brokstein P."/>
            <person name="Canbaeck B."/>
            <person name="Cohen D."/>
            <person name="Courty P.E."/>
            <person name="Coutinho P.M."/>
            <person name="Delaruelle C."/>
            <person name="Detter J.C."/>
            <person name="Deveau A."/>
            <person name="DiFazio S."/>
            <person name="Duplessis S."/>
            <person name="Fraissinet-Tachet L."/>
            <person name="Lucic E."/>
            <person name="Frey-Klett P."/>
            <person name="Fourrey C."/>
            <person name="Feussner I."/>
            <person name="Gay G."/>
            <person name="Grimwood J."/>
            <person name="Hoegger P.J."/>
            <person name="Jain P."/>
            <person name="Kilaru S."/>
            <person name="Labbe J."/>
            <person name="Lin Y.C."/>
            <person name="Legue V."/>
            <person name="Le Tacon F."/>
            <person name="Marmeisse R."/>
            <person name="Melayah D."/>
            <person name="Montanini B."/>
            <person name="Muratet M."/>
            <person name="Nehls U."/>
            <person name="Niculita-Hirzel H."/>
            <person name="Oudot-Le Secq M.P."/>
            <person name="Peter M."/>
            <person name="Quesneville H."/>
            <person name="Rajashekar B."/>
            <person name="Reich M."/>
            <person name="Rouhier N."/>
            <person name="Schmutz J."/>
            <person name="Yin T."/>
            <person name="Chalot M."/>
            <person name="Henrissat B."/>
            <person name="Kuees U."/>
            <person name="Lucas S."/>
            <person name="Van de Peer Y."/>
            <person name="Podila G.K."/>
            <person name="Polle A."/>
            <person name="Pukkila P.J."/>
            <person name="Richardson P.M."/>
            <person name="Rouze P."/>
            <person name="Sanders I.R."/>
            <person name="Stajich J.E."/>
            <person name="Tunlid A."/>
            <person name="Tuskan G."/>
            <person name="Grigoriev I.V."/>
        </authorList>
    </citation>
    <scope>NUCLEOTIDE SEQUENCE [LARGE SCALE GENOMIC DNA]</scope>
    <source>
        <strain evidence="3">S238N-H82 / ATCC MYA-4686</strain>
    </source>
</reference>